<dbReference type="Proteomes" id="UP000308196">
    <property type="component" value="Chromosome"/>
</dbReference>
<reference evidence="8 9" key="1">
    <citation type="submission" date="2019-05" db="EMBL/GenBank/DDBJ databases">
        <authorList>
            <consortium name="Pathogen Informatics"/>
        </authorList>
    </citation>
    <scope>NUCLEOTIDE SEQUENCE [LARGE SCALE GENOMIC DNA]</scope>
    <source>
        <strain evidence="8 9">NCTC11429</strain>
    </source>
</reference>
<dbReference type="EMBL" id="JBEOQB010000006">
    <property type="protein sequence ID" value="MEZ0453764.1"/>
    <property type="molecule type" value="Genomic_DNA"/>
</dbReference>
<dbReference type="RefSeq" id="WP_160169554.1">
    <property type="nucleotide sequence ID" value="NZ_JBEOQA010000002.1"/>
</dbReference>
<dbReference type="Proteomes" id="UP001566204">
    <property type="component" value="Unassembled WGS sequence"/>
</dbReference>
<proteinExistence type="inferred from homology"/>
<dbReference type="GeneID" id="78463564"/>
<keyword evidence="10" id="KW-1185">Reference proteome</keyword>
<evidence type="ECO:0000256" key="1">
    <source>
        <dbReference type="ARBA" id="ARBA00001947"/>
    </source>
</evidence>
<dbReference type="Pfam" id="PF18089">
    <property type="entry name" value="DAPG_hydrolase"/>
    <property type="match status" value="1"/>
</dbReference>
<evidence type="ECO:0000256" key="2">
    <source>
        <dbReference type="ARBA" id="ARBA00022723"/>
    </source>
</evidence>
<dbReference type="GO" id="GO:0016787">
    <property type="term" value="F:hydrolase activity"/>
    <property type="evidence" value="ECO:0007669"/>
    <property type="project" value="UniProtKB-KW"/>
</dbReference>
<evidence type="ECO:0000256" key="3">
    <source>
        <dbReference type="ARBA" id="ARBA00022801"/>
    </source>
</evidence>
<comment type="similarity">
    <text evidence="5">Belongs to the DAPG/phloretin hydrolase family.</text>
</comment>
<evidence type="ECO:0000256" key="4">
    <source>
        <dbReference type="ARBA" id="ARBA00022833"/>
    </source>
</evidence>
<evidence type="ECO:0000256" key="5">
    <source>
        <dbReference type="ARBA" id="ARBA00023459"/>
    </source>
</evidence>
<evidence type="ECO:0000313" key="7">
    <source>
        <dbReference type="EMBL" id="MEZ0453764.1"/>
    </source>
</evidence>
<comment type="cofactor">
    <cofactor evidence="1">
        <name>Zn(2+)</name>
        <dbReference type="ChEBI" id="CHEBI:29105"/>
    </cofactor>
</comment>
<evidence type="ECO:0000313" key="8">
    <source>
        <dbReference type="EMBL" id="VTR43460.1"/>
    </source>
</evidence>
<dbReference type="InterPro" id="IPR041526">
    <property type="entry name" value="DAPG_hydrolase"/>
</dbReference>
<evidence type="ECO:0000259" key="6">
    <source>
        <dbReference type="Pfam" id="PF18089"/>
    </source>
</evidence>
<gene>
    <name evidence="7" type="ORF">ABTW24_19390</name>
    <name evidence="8" type="ORF">NCTC11429_02867</name>
</gene>
<accession>A0A4U9V9S6</accession>
<keyword evidence="3" id="KW-0378">Hydrolase</keyword>
<keyword evidence="4" id="KW-0862">Zinc</keyword>
<sequence>MKKNWEMPDFGWQMKSLASAETSFEVTKNGVYDLRIVHSTIKGVSPKMLEWWFRNIGGDMTYRGHRYPRYLIWHPLDHIHWELVGQKGKAQQVGVGSYFRIVEAFANNPSYQIDSIERVEKLDITGIRLVRRILGIEIFSLEHHFGQAGTEGSSYRSQMLVGSDHWLMGPLFNKLIRPFIFSKIMGRLWLKHNIEEVGNFEFFLPELYRQYHPQFCDGDMIAEPWRLLQQP</sequence>
<dbReference type="AlphaFoldDB" id="A0A4U9V9S6"/>
<evidence type="ECO:0000313" key="10">
    <source>
        <dbReference type="Proteomes" id="UP001566204"/>
    </source>
</evidence>
<evidence type="ECO:0000313" key="9">
    <source>
        <dbReference type="Proteomes" id="UP000308196"/>
    </source>
</evidence>
<dbReference type="EMBL" id="LR590484">
    <property type="protein sequence ID" value="VTR43460.1"/>
    <property type="molecule type" value="Genomic_DNA"/>
</dbReference>
<feature type="domain" description="DAPG hydrolase PhiG" evidence="6">
    <location>
        <begin position="21"/>
        <end position="208"/>
    </location>
</feature>
<dbReference type="KEGG" id="stha:NCTC11429_02867"/>
<name>A0A4U9V9S6_9SPHI</name>
<reference evidence="7 10" key="2">
    <citation type="submission" date="2024-06" db="EMBL/GenBank/DDBJ databases">
        <title>Soil Sphingobacterium thalpophilum.</title>
        <authorList>
            <person name="Yang J."/>
            <person name="Li J."/>
        </authorList>
    </citation>
    <scope>NUCLEOTIDE SEQUENCE [LARGE SCALE GENOMIC DNA]</scope>
    <source>
        <strain evidence="7 10">22g91tb</strain>
    </source>
</reference>
<protein>
    <recommendedName>
        <fullName evidence="6">DAPG hydrolase PhiG domain-containing protein</fullName>
    </recommendedName>
</protein>
<organism evidence="8 9">
    <name type="scientific">Sphingobacterium thalpophilum</name>
    <dbReference type="NCBI Taxonomy" id="259"/>
    <lineage>
        <taxon>Bacteria</taxon>
        <taxon>Pseudomonadati</taxon>
        <taxon>Bacteroidota</taxon>
        <taxon>Sphingobacteriia</taxon>
        <taxon>Sphingobacteriales</taxon>
        <taxon>Sphingobacteriaceae</taxon>
        <taxon>Sphingobacterium</taxon>
    </lineage>
</organism>
<dbReference type="STRING" id="1123265.GCA_000686625_01960"/>
<keyword evidence="2" id="KW-0479">Metal-binding</keyword>
<dbReference type="GO" id="GO:0046872">
    <property type="term" value="F:metal ion binding"/>
    <property type="evidence" value="ECO:0007669"/>
    <property type="project" value="UniProtKB-KW"/>
</dbReference>